<protein>
    <recommendedName>
        <fullName evidence="3">NmrA-like domain-containing protein</fullName>
    </recommendedName>
</protein>
<accession>A0A1V6Q5S1</accession>
<feature type="domain" description="NmrA-like" evidence="3">
    <location>
        <begin position="37"/>
        <end position="121"/>
    </location>
</feature>
<comment type="similarity">
    <text evidence="1">Belongs to the NmrA-type oxidoreductase family.</text>
</comment>
<dbReference type="InterPro" id="IPR036291">
    <property type="entry name" value="NAD(P)-bd_dom_sf"/>
</dbReference>
<dbReference type="PANTHER" id="PTHR42748:SF7">
    <property type="entry name" value="NMRA LIKE REDOX SENSOR 1-RELATED"/>
    <property type="match status" value="1"/>
</dbReference>
<dbReference type="SUPFAM" id="SSF51735">
    <property type="entry name" value="NAD(P)-binding Rossmann-fold domains"/>
    <property type="match status" value="1"/>
</dbReference>
<evidence type="ECO:0000313" key="4">
    <source>
        <dbReference type="EMBL" id="OQD84357.1"/>
    </source>
</evidence>
<evidence type="ECO:0000256" key="1">
    <source>
        <dbReference type="ARBA" id="ARBA00006328"/>
    </source>
</evidence>
<dbReference type="InterPro" id="IPR008030">
    <property type="entry name" value="NmrA-like"/>
</dbReference>
<dbReference type="PANTHER" id="PTHR42748">
    <property type="entry name" value="NITROGEN METABOLITE REPRESSION PROTEIN NMRA FAMILY MEMBER"/>
    <property type="match status" value="1"/>
</dbReference>
<comment type="caution">
    <text evidence="4">The sequence shown here is derived from an EMBL/GenBank/DDBJ whole genome shotgun (WGS) entry which is preliminary data.</text>
</comment>
<dbReference type="STRING" id="416450.A0A1V6Q5S1"/>
<dbReference type="Pfam" id="PF05368">
    <property type="entry name" value="NmrA"/>
    <property type="match status" value="1"/>
</dbReference>
<dbReference type="EMBL" id="MDYN01000013">
    <property type="protein sequence ID" value="OQD84357.1"/>
    <property type="molecule type" value="Genomic_DNA"/>
</dbReference>
<dbReference type="AlphaFoldDB" id="A0A1V6Q5S1"/>
<sequence>MAEEQTRKESVRAVYTEVFPAHRLLYISILNLSKIPTVIGATGTQGGSVVAAALSSGNYKIRVVTRAINSDTSKVLMLNGVVVVVADWNDEQSLVKTSEGSYAIYVETDFWDSFVTQSIEDTIELEAKQGINMGKAAA</sequence>
<keyword evidence="2" id="KW-0521">NADP</keyword>
<name>A0A1V6Q5S1_9EURO</name>
<evidence type="ECO:0000313" key="5">
    <source>
        <dbReference type="Proteomes" id="UP000191672"/>
    </source>
</evidence>
<dbReference type="InterPro" id="IPR051164">
    <property type="entry name" value="NmrA-like_oxidored"/>
</dbReference>
<evidence type="ECO:0000256" key="2">
    <source>
        <dbReference type="ARBA" id="ARBA00022857"/>
    </source>
</evidence>
<dbReference type="GO" id="GO:0005634">
    <property type="term" value="C:nucleus"/>
    <property type="evidence" value="ECO:0007669"/>
    <property type="project" value="TreeGrafter"/>
</dbReference>
<dbReference type="Gene3D" id="3.40.50.720">
    <property type="entry name" value="NAD(P)-binding Rossmann-like Domain"/>
    <property type="match status" value="1"/>
</dbReference>
<reference evidence="5" key="1">
    <citation type="journal article" date="2017" name="Nat. Microbiol.">
        <title>Global analysis of biosynthetic gene clusters reveals vast potential of secondary metabolite production in Penicillium species.</title>
        <authorList>
            <person name="Nielsen J.C."/>
            <person name="Grijseels S."/>
            <person name="Prigent S."/>
            <person name="Ji B."/>
            <person name="Dainat J."/>
            <person name="Nielsen K.F."/>
            <person name="Frisvad J.C."/>
            <person name="Workman M."/>
            <person name="Nielsen J."/>
        </authorList>
    </citation>
    <scope>NUCLEOTIDE SEQUENCE [LARGE SCALE GENOMIC DNA]</scope>
    <source>
        <strain evidence="5">IBT 31811</strain>
    </source>
</reference>
<proteinExistence type="inferred from homology"/>
<gene>
    <name evidence="4" type="ORF">PENANT_c013G04728</name>
</gene>
<organism evidence="4 5">
    <name type="scientific">Penicillium antarcticum</name>
    <dbReference type="NCBI Taxonomy" id="416450"/>
    <lineage>
        <taxon>Eukaryota</taxon>
        <taxon>Fungi</taxon>
        <taxon>Dikarya</taxon>
        <taxon>Ascomycota</taxon>
        <taxon>Pezizomycotina</taxon>
        <taxon>Eurotiomycetes</taxon>
        <taxon>Eurotiomycetidae</taxon>
        <taxon>Eurotiales</taxon>
        <taxon>Aspergillaceae</taxon>
        <taxon>Penicillium</taxon>
    </lineage>
</organism>
<dbReference type="Proteomes" id="UP000191672">
    <property type="component" value="Unassembled WGS sequence"/>
</dbReference>
<keyword evidence="5" id="KW-1185">Reference proteome</keyword>
<evidence type="ECO:0000259" key="3">
    <source>
        <dbReference type="Pfam" id="PF05368"/>
    </source>
</evidence>